<protein>
    <submittedName>
        <fullName evidence="1">Uncharacterized protein</fullName>
    </submittedName>
</protein>
<dbReference type="EMBL" id="GU943135">
    <property type="protein sequence ID" value="ADD96383.1"/>
    <property type="molecule type" value="Genomic_DNA"/>
</dbReference>
<sequence length="232" mass="25943">MIPNDPALTFAVTLKRWFASNNWPQKITDDWARDVGNSTGPWASQVCNAMKASGYNPKAEFFLALAQFNKVVADQELLAITDTKLKDRLTGASPLCLENGQPYGGAEFWSLYAGLIDPPEVFNKAEEMTQEDVDAAMQLMRDNFRQVSLDYMVSPATAWQMVHAAIIECGEKSGVFVSPDDLQQFREVLAGLYEHTPETLVPIVKRYGKHDPIVCAFQVLLKDDIKKRQPIA</sequence>
<organism evidence="1">
    <name type="scientific">uncultured organism MedDCM-OCT-S09-C20</name>
    <dbReference type="NCBI Taxonomy" id="743645"/>
    <lineage>
        <taxon>unclassified sequences</taxon>
        <taxon>environmental samples</taxon>
    </lineage>
</organism>
<reference evidence="1" key="1">
    <citation type="journal article" date="2010" name="ISME J.">
        <title>Metagenome of the Mediterranean deep chlorophyll maximum studied by direct and fosmid library 454 pyrosequencing.</title>
        <authorList>
            <person name="Ghai R."/>
            <person name="Martin-Cuadrado A.B."/>
            <person name="Molto A.G."/>
            <person name="Heredia I.G."/>
            <person name="Cabrera R."/>
            <person name="Martin J."/>
            <person name="Verdu M."/>
            <person name="Deschamps P."/>
            <person name="Moreira D."/>
            <person name="Lopez-Garcia P."/>
            <person name="Mira A."/>
            <person name="Rodriguez-Valera F."/>
        </authorList>
    </citation>
    <scope>NUCLEOTIDE SEQUENCE</scope>
</reference>
<evidence type="ECO:0000313" key="1">
    <source>
        <dbReference type="EMBL" id="ADD96383.1"/>
    </source>
</evidence>
<name>D6PKY2_9ZZZZ</name>
<proteinExistence type="predicted"/>
<dbReference type="AlphaFoldDB" id="D6PKY2"/>
<accession>D6PKY2</accession>